<protein>
    <recommendedName>
        <fullName evidence="5">SHSP domain-containing protein</fullName>
    </recommendedName>
</protein>
<dbReference type="EMBL" id="JAWXYG010000002">
    <property type="protein sequence ID" value="KAK4280579.1"/>
    <property type="molecule type" value="Genomic_DNA"/>
</dbReference>
<dbReference type="Pfam" id="PF00011">
    <property type="entry name" value="HSP20"/>
    <property type="match status" value="1"/>
</dbReference>
<keyword evidence="7" id="KW-1185">Reference proteome</keyword>
<comment type="similarity">
    <text evidence="1 2">Belongs to the small heat shock protein (HSP20) family.</text>
</comment>
<evidence type="ECO:0000256" key="1">
    <source>
        <dbReference type="PROSITE-ProRule" id="PRU00285"/>
    </source>
</evidence>
<feature type="domain" description="SHSP" evidence="5">
    <location>
        <begin position="12"/>
        <end position="117"/>
    </location>
</feature>
<proteinExistence type="inferred from homology"/>
<evidence type="ECO:0000313" key="7">
    <source>
        <dbReference type="Proteomes" id="UP001293593"/>
    </source>
</evidence>
<evidence type="ECO:0000256" key="4">
    <source>
        <dbReference type="SAM" id="Phobius"/>
    </source>
</evidence>
<evidence type="ECO:0000256" key="2">
    <source>
        <dbReference type="RuleBase" id="RU003616"/>
    </source>
</evidence>
<dbReference type="Gene3D" id="2.60.40.790">
    <property type="match status" value="1"/>
</dbReference>
<reference evidence="6" key="1">
    <citation type="submission" date="2023-10" db="EMBL/GenBank/DDBJ databases">
        <title>Chromosome-level genome of the transformable northern wattle, Acacia crassicarpa.</title>
        <authorList>
            <person name="Massaro I."/>
            <person name="Sinha N.R."/>
            <person name="Poethig S."/>
            <person name="Leichty A.R."/>
        </authorList>
    </citation>
    <scope>NUCLEOTIDE SEQUENCE</scope>
    <source>
        <strain evidence="6">Acra3RX</strain>
        <tissue evidence="6">Leaf</tissue>
    </source>
</reference>
<feature type="region of interest" description="Disordered" evidence="3">
    <location>
        <begin position="102"/>
        <end position="124"/>
    </location>
</feature>
<evidence type="ECO:0000256" key="3">
    <source>
        <dbReference type="SAM" id="MobiDB-lite"/>
    </source>
</evidence>
<keyword evidence="4" id="KW-0472">Membrane</keyword>
<dbReference type="PROSITE" id="PS01031">
    <property type="entry name" value="SHSP"/>
    <property type="match status" value="1"/>
</dbReference>
<feature type="transmembrane region" description="Helical" evidence="4">
    <location>
        <begin position="134"/>
        <end position="154"/>
    </location>
</feature>
<keyword evidence="4" id="KW-1133">Transmembrane helix</keyword>
<dbReference type="InterPro" id="IPR008978">
    <property type="entry name" value="HSP20-like_chaperone"/>
</dbReference>
<organism evidence="6 7">
    <name type="scientific">Acacia crassicarpa</name>
    <name type="common">northern wattle</name>
    <dbReference type="NCBI Taxonomy" id="499986"/>
    <lineage>
        <taxon>Eukaryota</taxon>
        <taxon>Viridiplantae</taxon>
        <taxon>Streptophyta</taxon>
        <taxon>Embryophyta</taxon>
        <taxon>Tracheophyta</taxon>
        <taxon>Spermatophyta</taxon>
        <taxon>Magnoliopsida</taxon>
        <taxon>eudicotyledons</taxon>
        <taxon>Gunneridae</taxon>
        <taxon>Pentapetalae</taxon>
        <taxon>rosids</taxon>
        <taxon>fabids</taxon>
        <taxon>Fabales</taxon>
        <taxon>Fabaceae</taxon>
        <taxon>Caesalpinioideae</taxon>
        <taxon>mimosoid clade</taxon>
        <taxon>Acacieae</taxon>
        <taxon>Acacia</taxon>
    </lineage>
</organism>
<dbReference type="SUPFAM" id="SSF49764">
    <property type="entry name" value="HSP20-like chaperones"/>
    <property type="match status" value="1"/>
</dbReference>
<dbReference type="Proteomes" id="UP001293593">
    <property type="component" value="Unassembled WGS sequence"/>
</dbReference>
<name>A0AAE1TEC0_9FABA</name>
<evidence type="ECO:0000313" key="6">
    <source>
        <dbReference type="EMBL" id="KAK4280579.1"/>
    </source>
</evidence>
<evidence type="ECO:0000259" key="5">
    <source>
        <dbReference type="PROSITE" id="PS01031"/>
    </source>
</evidence>
<dbReference type="InterPro" id="IPR002068">
    <property type="entry name" value="A-crystallin/Hsp20_dom"/>
</dbReference>
<comment type="caution">
    <text evidence="6">The sequence shown here is derived from an EMBL/GenBank/DDBJ whole genome shotgun (WGS) entry which is preliminary data.</text>
</comment>
<accession>A0AAE1TEC0</accession>
<dbReference type="CDD" id="cd06464">
    <property type="entry name" value="ACD_sHsps-like"/>
    <property type="match status" value="1"/>
</dbReference>
<sequence>METNKASEAPRKRVYEVFEPYCKWRTEDGGPEILEIDLKGFKKEQLKVQANEKGMLIVSGERPLDAKKWIRFRKETTLPKDCNFRDVRAKLSKGYLSIIIPRKLPQRPPPSPEAQKNNNKKGTNWGVKIDKGRFLKVAVVVTAVVLVVAVARLAEVYRHPHHAAKEHHVHV</sequence>
<dbReference type="AlphaFoldDB" id="A0AAE1TEC0"/>
<gene>
    <name evidence="6" type="ORF">QN277_012190</name>
</gene>
<keyword evidence="4" id="KW-0812">Transmembrane</keyword>